<dbReference type="PANTHER" id="PTHR43283:SF11">
    <property type="entry name" value="BETA-LACTAMASE-RELATED DOMAIN-CONTAINING PROTEIN"/>
    <property type="match status" value="1"/>
</dbReference>
<keyword evidence="1" id="KW-0378">Hydrolase</keyword>
<proteinExistence type="predicted"/>
<evidence type="ECO:0000259" key="3">
    <source>
        <dbReference type="Pfam" id="PF00144"/>
    </source>
</evidence>
<comment type="caution">
    <text evidence="4">The sequence shown here is derived from an EMBL/GenBank/DDBJ whole genome shotgun (WGS) entry which is preliminary data.</text>
</comment>
<feature type="chain" id="PRO_5031173639" evidence="2">
    <location>
        <begin position="25"/>
        <end position="558"/>
    </location>
</feature>
<dbReference type="InterPro" id="IPR012338">
    <property type="entry name" value="Beta-lactam/transpept-like"/>
</dbReference>
<keyword evidence="5" id="KW-1185">Reference proteome</keyword>
<dbReference type="RefSeq" id="WP_184863021.1">
    <property type="nucleotide sequence ID" value="NZ_BAAAWY010000003.1"/>
</dbReference>
<feature type="domain" description="Beta-lactamase-related" evidence="3">
    <location>
        <begin position="76"/>
        <end position="410"/>
    </location>
</feature>
<organism evidence="4 5">
    <name type="scientific">Kutzneria kofuensis</name>
    <dbReference type="NCBI Taxonomy" id="103725"/>
    <lineage>
        <taxon>Bacteria</taxon>
        <taxon>Bacillati</taxon>
        <taxon>Actinomycetota</taxon>
        <taxon>Actinomycetes</taxon>
        <taxon>Pseudonocardiales</taxon>
        <taxon>Pseudonocardiaceae</taxon>
        <taxon>Kutzneria</taxon>
    </lineage>
</organism>
<dbReference type="PANTHER" id="PTHR43283">
    <property type="entry name" value="BETA-LACTAMASE-RELATED"/>
    <property type="match status" value="1"/>
</dbReference>
<evidence type="ECO:0000256" key="1">
    <source>
        <dbReference type="ARBA" id="ARBA00022801"/>
    </source>
</evidence>
<keyword evidence="2" id="KW-0732">Signal</keyword>
<dbReference type="GO" id="GO:0016787">
    <property type="term" value="F:hydrolase activity"/>
    <property type="evidence" value="ECO:0007669"/>
    <property type="project" value="UniProtKB-KW"/>
</dbReference>
<dbReference type="Proteomes" id="UP000585638">
    <property type="component" value="Unassembled WGS sequence"/>
</dbReference>
<dbReference type="Pfam" id="PF20773">
    <property type="entry name" value="InhA-like_MAM"/>
    <property type="match status" value="1"/>
</dbReference>
<dbReference type="SUPFAM" id="SSF56601">
    <property type="entry name" value="beta-lactamase/transpeptidase-like"/>
    <property type="match status" value="1"/>
</dbReference>
<protein>
    <submittedName>
        <fullName evidence="4">CubicO group peptidase (Beta-lactamase class C family)</fullName>
    </submittedName>
</protein>
<dbReference type="InterPro" id="IPR001466">
    <property type="entry name" value="Beta-lactam-related"/>
</dbReference>
<feature type="signal peptide" evidence="2">
    <location>
        <begin position="1"/>
        <end position="24"/>
    </location>
</feature>
<sequence>MRIRALALPAVLALAFAMTTSAGAAPNSARFDRPYQGFALAGTVLHAGPPAAAGLNPAPIDAFNKQLAAWVPSIYPGATVLLAHNGVVVDRTATGEAVKYKDATTQLPPDQQVPARTDTIYDLASLSKLFTSIVAVQQLEAGRIALDTPVAHYLPEFATNGKAAITIEQLLTHTSGLAPDPVPSLWQGYPDIPSREKAILDATPEAPAGTKYEYSDLNMLTMQLVLQQVTGKPLDELVRKGITEPLHMVDTGYNPPASKLDRIAATEFEASPPRGMVRGSVHDENAWAMGGVAGHAGVFSTADDLAVLAQAILNGGVYRGHRILSEHGVHLMQVNFNQKFPDDSHGLGFELDQIWYMGGLSGPDTMGHTGFTGTSLVIDPRSRSFAILLTNRVHPTRNTPSTNGARRAAAEALAQAMTVQAPGGGRSWFSGQGGGTTSTLTTGTLHGSVSVSYEAFVNTESTDLLTLEASTDGGATWTAVPVTVRGQGAPAGAQTALSGQSVRAWWQVRAQVAGSSNGLLLRWRYTTDPSYEGRGVNVADIRLSCGPTTFTPVGWQLA</sequence>
<dbReference type="InterPro" id="IPR050789">
    <property type="entry name" value="Diverse_Enzym_Activities"/>
</dbReference>
<gene>
    <name evidence="4" type="ORF">BJ998_003540</name>
</gene>
<accession>A0A7W9NH97</accession>
<dbReference type="Pfam" id="PF00144">
    <property type="entry name" value="Beta-lactamase"/>
    <property type="match status" value="1"/>
</dbReference>
<name>A0A7W9NH97_9PSEU</name>
<dbReference type="AlphaFoldDB" id="A0A7W9NH97"/>
<reference evidence="4 5" key="1">
    <citation type="submission" date="2020-08" db="EMBL/GenBank/DDBJ databases">
        <title>Sequencing the genomes of 1000 actinobacteria strains.</title>
        <authorList>
            <person name="Klenk H.-P."/>
        </authorList>
    </citation>
    <scope>NUCLEOTIDE SEQUENCE [LARGE SCALE GENOMIC DNA]</scope>
    <source>
        <strain evidence="4 5">DSM 43851</strain>
    </source>
</reference>
<dbReference type="EMBL" id="JACHIR010000001">
    <property type="protein sequence ID" value="MBB5892344.1"/>
    <property type="molecule type" value="Genomic_DNA"/>
</dbReference>
<dbReference type="Gene3D" id="3.40.710.10">
    <property type="entry name" value="DD-peptidase/beta-lactamase superfamily"/>
    <property type="match status" value="1"/>
</dbReference>
<evidence type="ECO:0000256" key="2">
    <source>
        <dbReference type="SAM" id="SignalP"/>
    </source>
</evidence>
<evidence type="ECO:0000313" key="4">
    <source>
        <dbReference type="EMBL" id="MBB5892344.1"/>
    </source>
</evidence>
<evidence type="ECO:0000313" key="5">
    <source>
        <dbReference type="Proteomes" id="UP000585638"/>
    </source>
</evidence>